<keyword evidence="1" id="KW-0812">Transmembrane</keyword>
<dbReference type="Pfam" id="PF11872">
    <property type="entry name" value="DUF3392"/>
    <property type="match status" value="1"/>
</dbReference>
<gene>
    <name evidence="2" type="ORF">VIBC2010_12339</name>
</gene>
<proteinExistence type="predicted"/>
<dbReference type="EMBL" id="AEIU01000075">
    <property type="protein sequence ID" value="EFP96355.1"/>
    <property type="molecule type" value="Genomic_DNA"/>
</dbReference>
<dbReference type="eggNOG" id="ENOG5032Z0A">
    <property type="taxonomic scope" value="Bacteria"/>
</dbReference>
<keyword evidence="1" id="KW-1133">Transmembrane helix</keyword>
<accession>E3BL11</accession>
<dbReference type="Proteomes" id="UP000002943">
    <property type="component" value="Unassembled WGS sequence"/>
</dbReference>
<evidence type="ECO:0000313" key="3">
    <source>
        <dbReference type="Proteomes" id="UP000002943"/>
    </source>
</evidence>
<evidence type="ECO:0000313" key="2">
    <source>
        <dbReference type="EMBL" id="EFP96355.1"/>
    </source>
</evidence>
<feature type="transmembrane region" description="Helical" evidence="1">
    <location>
        <begin position="33"/>
        <end position="53"/>
    </location>
</feature>
<protein>
    <submittedName>
        <fullName evidence="2">Uncharacterized protein</fullName>
    </submittedName>
</protein>
<feature type="transmembrane region" description="Helical" evidence="1">
    <location>
        <begin position="6"/>
        <end position="24"/>
    </location>
</feature>
<name>E3BL11_9VIBR</name>
<keyword evidence="1" id="KW-0472">Membrane</keyword>
<feature type="transmembrane region" description="Helical" evidence="1">
    <location>
        <begin position="69"/>
        <end position="86"/>
    </location>
</feature>
<reference evidence="2 3" key="1">
    <citation type="journal article" date="2012" name="Int. J. Syst. Evol. Microbiol.">
        <title>Vibrio caribbeanicus sp. nov., isolated from the marine sponge Scleritoderma cyanea.</title>
        <authorList>
            <person name="Hoffmann M."/>
            <person name="Monday S.R."/>
            <person name="Allard M.W."/>
            <person name="Strain E.A."/>
            <person name="Whittaker P."/>
            <person name="Naum M."/>
            <person name="McCarthy P.J."/>
            <person name="Lopez J.V."/>
            <person name="Fischer M."/>
            <person name="Brown E.W."/>
        </authorList>
    </citation>
    <scope>NUCLEOTIDE SEQUENCE [LARGE SCALE GENOMIC DNA]</scope>
    <source>
        <strain evidence="2 3">ATCC BAA-2122</strain>
    </source>
</reference>
<organism evidence="2 3">
    <name type="scientific">Vibrio caribbeanicus ATCC BAA-2122</name>
    <dbReference type="NCBI Taxonomy" id="796620"/>
    <lineage>
        <taxon>Bacteria</taxon>
        <taxon>Pseudomonadati</taxon>
        <taxon>Pseudomonadota</taxon>
        <taxon>Gammaproteobacteria</taxon>
        <taxon>Vibrionales</taxon>
        <taxon>Vibrionaceae</taxon>
        <taxon>Vibrio</taxon>
    </lineage>
</organism>
<dbReference type="AlphaFoldDB" id="E3BL11"/>
<sequence length="92" mass="10089">MYEISTALIACVLVMAGGSINALLRKQLGNANFIIRTVVFILVNAFGYGLLIVKATPMLSTMLRSLDKGIMFLVISISFVVIGIWAQRNRQV</sequence>
<keyword evidence="3" id="KW-1185">Reference proteome</keyword>
<dbReference type="InterPro" id="IPR021813">
    <property type="entry name" value="DUF3392"/>
</dbReference>
<dbReference type="STRING" id="796620.VIBC2010_12339"/>
<evidence type="ECO:0000256" key="1">
    <source>
        <dbReference type="SAM" id="Phobius"/>
    </source>
</evidence>
<comment type="caution">
    <text evidence="2">The sequence shown here is derived from an EMBL/GenBank/DDBJ whole genome shotgun (WGS) entry which is preliminary data.</text>
</comment>